<dbReference type="InterPro" id="IPR002656">
    <property type="entry name" value="Acyl_transf_3_dom"/>
</dbReference>
<evidence type="ECO:0000259" key="4">
    <source>
        <dbReference type="SMART" id="SM00703"/>
    </source>
</evidence>
<dbReference type="VEuPathDB" id="VectorBase:ADIR001049"/>
<feature type="region of interest" description="Disordered" evidence="1">
    <location>
        <begin position="684"/>
        <end position="707"/>
    </location>
</feature>
<keyword evidence="2" id="KW-0472">Membrane</keyword>
<dbReference type="EnsemblMetazoa" id="ADIR001049-RA">
    <property type="protein sequence ID" value="ADIR001049-PA"/>
    <property type="gene ID" value="ADIR001049"/>
</dbReference>
<proteinExistence type="predicted"/>
<feature type="transmembrane region" description="Helical" evidence="2">
    <location>
        <begin position="370"/>
        <end position="387"/>
    </location>
</feature>
<reference evidence="5" key="2">
    <citation type="submission" date="2020-05" db="UniProtKB">
        <authorList>
            <consortium name="EnsemblMetazoa"/>
        </authorList>
    </citation>
    <scope>IDENTIFICATION</scope>
    <source>
        <strain evidence="5">WRAIR2</strain>
    </source>
</reference>
<feature type="transmembrane region" description="Helical" evidence="2">
    <location>
        <begin position="459"/>
        <end position="480"/>
    </location>
</feature>
<reference evidence="6" key="1">
    <citation type="submission" date="2013-03" db="EMBL/GenBank/DDBJ databases">
        <title>The Genome Sequence of Anopheles dirus WRAIR2.</title>
        <authorList>
            <consortium name="The Broad Institute Genomics Platform"/>
            <person name="Neafsey D.E."/>
            <person name="Walton C."/>
            <person name="Walker B."/>
            <person name="Young S.K."/>
            <person name="Zeng Q."/>
            <person name="Gargeya S."/>
            <person name="Fitzgerald M."/>
            <person name="Haas B."/>
            <person name="Abouelleil A."/>
            <person name="Allen A.W."/>
            <person name="Alvarado L."/>
            <person name="Arachchi H.M."/>
            <person name="Berlin A.M."/>
            <person name="Chapman S.B."/>
            <person name="Gainer-Dewar J."/>
            <person name="Goldberg J."/>
            <person name="Griggs A."/>
            <person name="Gujja S."/>
            <person name="Hansen M."/>
            <person name="Howarth C."/>
            <person name="Imamovic A."/>
            <person name="Ireland A."/>
            <person name="Larimer J."/>
            <person name="McCowan C."/>
            <person name="Murphy C."/>
            <person name="Pearson M."/>
            <person name="Poon T.W."/>
            <person name="Priest M."/>
            <person name="Roberts A."/>
            <person name="Saif S."/>
            <person name="Shea T."/>
            <person name="Sisk P."/>
            <person name="Sykes S."/>
            <person name="Wortman J."/>
            <person name="Nusbaum C."/>
            <person name="Birren B."/>
        </authorList>
    </citation>
    <scope>NUCLEOTIDE SEQUENCE [LARGE SCALE GENOMIC DNA]</scope>
    <source>
        <strain evidence="6">WRAIR2</strain>
    </source>
</reference>
<evidence type="ECO:0000313" key="6">
    <source>
        <dbReference type="Proteomes" id="UP000075884"/>
    </source>
</evidence>
<dbReference type="Pfam" id="PF20146">
    <property type="entry name" value="NRF"/>
    <property type="match status" value="1"/>
</dbReference>
<keyword evidence="3" id="KW-0732">Signal</keyword>
<evidence type="ECO:0000256" key="3">
    <source>
        <dbReference type="SAM" id="SignalP"/>
    </source>
</evidence>
<keyword evidence="2" id="KW-1133">Transmembrane helix</keyword>
<dbReference type="Proteomes" id="UP000075884">
    <property type="component" value="Unassembled WGS sequence"/>
</dbReference>
<dbReference type="GO" id="GO:0016747">
    <property type="term" value="F:acyltransferase activity, transferring groups other than amino-acyl groups"/>
    <property type="evidence" value="ECO:0007669"/>
    <property type="project" value="InterPro"/>
</dbReference>
<feature type="transmembrane region" description="Helical" evidence="2">
    <location>
        <begin position="617"/>
        <end position="640"/>
    </location>
</feature>
<feature type="transmembrane region" description="Helical" evidence="2">
    <location>
        <begin position="534"/>
        <end position="553"/>
    </location>
</feature>
<sequence>MLLRWCWQLGLLAAVVLGDGQPLAGLARLTETLQSVDARHLANDTLCDRQLLALVTGVQAKEFWTIKLLDSWGKWPAGIFSGNLYELGHYDQCVDMRYGSDRSLTGTIRGRYCFLTVPLENLLPSPGRIMPGTSGGLWAVRLGSCIPAACTAAHFQRFLNATVPNLPPAVRLACNAITPPLGAGQWVAIAVFLVVVLLAAASTLYETVTLCRGRTPHHNLVIFSLYSNGRKLLATRQPAPLDATAKSGTIDCINGIRVISMAWVVFSHNYTRIGMEPLINAHDILPVTSARAQPLSKRLPLHRFEAGVAPGVSTLDRWLESYHSVLVVASTVSVDTFFMLSGLLTCWSILNALDRRGRLNLPVMYLHRYLRLTPTLAALVLFSAALMRHVGSGPFWDGAMTLTTDTCRDYWWSSLLYVQNYVNPREICLGHTWYLSVDMQLYLLSPLVVYPLWRWGRRVLLVVGALILASMVTVFALFFVHQLRLSFLAVDADRIRHVYTYYPTHTRAGAWLVGVVYGYVLQRTKKHYVRLPRWAVLLGWATAGATMLAILFADHPIQQPDYAQLPQAADATYEALSRVGWAAAVGWVVFACVNGYGGAVSELLGATAWQPLGRLSYSIYLLHLPIQVMMAGSIRLPYYFTDLRAVYQFWGDIGFTLTLALLWTLLFESPIVGLERVLFGRGGESRKPKGAPDGRNGTTDQPPNHTVVPRTLSLTLQTARL</sequence>
<feature type="transmembrane region" description="Helical" evidence="2">
    <location>
        <begin position="646"/>
        <end position="666"/>
    </location>
</feature>
<feature type="transmembrane region" description="Helical" evidence="2">
    <location>
        <begin position="500"/>
        <end position="522"/>
    </location>
</feature>
<protein>
    <recommendedName>
        <fullName evidence="4">Nose resistant-to-fluoxetine protein N-terminal domain-containing protein</fullName>
    </recommendedName>
</protein>
<dbReference type="AlphaFoldDB" id="A0A182N094"/>
<dbReference type="PANTHER" id="PTHR11161:SF0">
    <property type="entry name" value="O-ACYLTRANSFERASE LIKE PROTEIN"/>
    <property type="match status" value="1"/>
</dbReference>
<evidence type="ECO:0000256" key="1">
    <source>
        <dbReference type="SAM" id="MobiDB-lite"/>
    </source>
</evidence>
<feature type="chain" id="PRO_5008129126" description="Nose resistant-to-fluoxetine protein N-terminal domain-containing protein" evidence="3">
    <location>
        <begin position="19"/>
        <end position="721"/>
    </location>
</feature>
<accession>A0A182N094</accession>
<evidence type="ECO:0000256" key="2">
    <source>
        <dbReference type="SAM" id="Phobius"/>
    </source>
</evidence>
<dbReference type="SMART" id="SM00703">
    <property type="entry name" value="NRF"/>
    <property type="match status" value="1"/>
</dbReference>
<keyword evidence="2" id="KW-0812">Transmembrane</keyword>
<dbReference type="InterPro" id="IPR006621">
    <property type="entry name" value="Nose-resist-to-fluoxetine_N"/>
</dbReference>
<keyword evidence="6" id="KW-1185">Reference proteome</keyword>
<feature type="transmembrane region" description="Helical" evidence="2">
    <location>
        <begin position="186"/>
        <end position="205"/>
    </location>
</feature>
<dbReference type="InterPro" id="IPR052728">
    <property type="entry name" value="O2_lipid_transport_reg"/>
</dbReference>
<feature type="domain" description="Nose resistant-to-fluoxetine protein N-terminal" evidence="4">
    <location>
        <begin position="44"/>
        <end position="177"/>
    </location>
</feature>
<organism evidence="5 6">
    <name type="scientific">Anopheles dirus</name>
    <dbReference type="NCBI Taxonomy" id="7168"/>
    <lineage>
        <taxon>Eukaryota</taxon>
        <taxon>Metazoa</taxon>
        <taxon>Ecdysozoa</taxon>
        <taxon>Arthropoda</taxon>
        <taxon>Hexapoda</taxon>
        <taxon>Insecta</taxon>
        <taxon>Pterygota</taxon>
        <taxon>Neoptera</taxon>
        <taxon>Endopterygota</taxon>
        <taxon>Diptera</taxon>
        <taxon>Nematocera</taxon>
        <taxon>Culicoidea</taxon>
        <taxon>Culicidae</taxon>
        <taxon>Anophelinae</taxon>
        <taxon>Anopheles</taxon>
    </lineage>
</organism>
<dbReference type="Pfam" id="PF01757">
    <property type="entry name" value="Acyl_transf_3"/>
    <property type="match status" value="1"/>
</dbReference>
<feature type="signal peptide" evidence="3">
    <location>
        <begin position="1"/>
        <end position="18"/>
    </location>
</feature>
<evidence type="ECO:0000313" key="5">
    <source>
        <dbReference type="EnsemblMetazoa" id="ADIR001049-PA"/>
    </source>
</evidence>
<feature type="transmembrane region" description="Helical" evidence="2">
    <location>
        <begin position="581"/>
        <end position="605"/>
    </location>
</feature>
<name>A0A182N094_9DIPT</name>
<dbReference type="PANTHER" id="PTHR11161">
    <property type="entry name" value="O-ACYLTRANSFERASE"/>
    <property type="match status" value="1"/>
</dbReference>